<evidence type="ECO:0000256" key="1">
    <source>
        <dbReference type="SAM" id="MobiDB-lite"/>
    </source>
</evidence>
<sequence length="73" mass="7676">MIKSFALVIAAGLLAGCGSAPKAAPEAESAEPETGCYQSEWQAETLPVISKRIGPDRLEKYDSPPKGKEQGCP</sequence>
<name>A0A1H2NZS1_9PSED</name>
<evidence type="ECO:0008006" key="5">
    <source>
        <dbReference type="Google" id="ProtNLM"/>
    </source>
</evidence>
<keyword evidence="4" id="KW-1185">Reference proteome</keyword>
<keyword evidence="2" id="KW-0732">Signal</keyword>
<organism evidence="3 4">
    <name type="scientific">Pseudomonas mucidolens</name>
    <dbReference type="NCBI Taxonomy" id="46679"/>
    <lineage>
        <taxon>Bacteria</taxon>
        <taxon>Pseudomonadati</taxon>
        <taxon>Pseudomonadota</taxon>
        <taxon>Gammaproteobacteria</taxon>
        <taxon>Pseudomonadales</taxon>
        <taxon>Pseudomonadaceae</taxon>
        <taxon>Pseudomonas</taxon>
    </lineage>
</organism>
<evidence type="ECO:0000313" key="3">
    <source>
        <dbReference type="EMBL" id="SDV10595.1"/>
    </source>
</evidence>
<proteinExistence type="predicted"/>
<feature type="chain" id="PRO_5030027807" description="Lipoprotein" evidence="2">
    <location>
        <begin position="23"/>
        <end position="73"/>
    </location>
</feature>
<feature type="region of interest" description="Disordered" evidence="1">
    <location>
        <begin position="18"/>
        <end position="73"/>
    </location>
</feature>
<dbReference type="STRING" id="46679.SAMN05216202_5064"/>
<dbReference type="Proteomes" id="UP000198600">
    <property type="component" value="Chromosome I"/>
</dbReference>
<dbReference type="AlphaFoldDB" id="A0A1H2NZS1"/>
<protein>
    <recommendedName>
        <fullName evidence="5">Lipoprotein</fullName>
    </recommendedName>
</protein>
<evidence type="ECO:0000256" key="2">
    <source>
        <dbReference type="SAM" id="SignalP"/>
    </source>
</evidence>
<dbReference type="RefSeq" id="WP_084378509.1">
    <property type="nucleotide sequence ID" value="NZ_LS483433.1"/>
</dbReference>
<dbReference type="PROSITE" id="PS51257">
    <property type="entry name" value="PROKAR_LIPOPROTEIN"/>
    <property type="match status" value="1"/>
</dbReference>
<gene>
    <name evidence="3" type="ORF">SAMN05216202_5064</name>
</gene>
<evidence type="ECO:0000313" key="4">
    <source>
        <dbReference type="Proteomes" id="UP000198600"/>
    </source>
</evidence>
<dbReference type="OrthoDB" id="7006320at2"/>
<dbReference type="EMBL" id="LT629802">
    <property type="protein sequence ID" value="SDV10595.1"/>
    <property type="molecule type" value="Genomic_DNA"/>
</dbReference>
<reference evidence="4" key="1">
    <citation type="submission" date="2016-10" db="EMBL/GenBank/DDBJ databases">
        <authorList>
            <person name="Varghese N."/>
            <person name="Submissions S."/>
        </authorList>
    </citation>
    <scope>NUCLEOTIDE SEQUENCE [LARGE SCALE GENOMIC DNA]</scope>
    <source>
        <strain evidence="4">LMG 2223</strain>
    </source>
</reference>
<feature type="compositionally biased region" description="Basic and acidic residues" evidence="1">
    <location>
        <begin position="53"/>
        <end position="73"/>
    </location>
</feature>
<feature type="signal peptide" evidence="2">
    <location>
        <begin position="1"/>
        <end position="22"/>
    </location>
</feature>
<accession>A0A1H2NZS1</accession>